<dbReference type="KEGG" id="hhb:Hhub_5131"/>
<dbReference type="RefSeq" id="WP_059059007.1">
    <property type="nucleotide sequence ID" value="NZ_CEML01000009.1"/>
</dbReference>
<proteinExistence type="predicted"/>
<dbReference type="PANTHER" id="PTHR43861:SF1">
    <property type="entry name" value="TRANS-ACONITATE 2-METHYLTRANSFERASE"/>
    <property type="match status" value="1"/>
</dbReference>
<gene>
    <name evidence="2" type="ORF">HHUB_5131</name>
</gene>
<keyword evidence="2" id="KW-0808">Transferase</keyword>
<dbReference type="EC" id="2.1.1.-" evidence="2"/>
<dbReference type="GO" id="GO:0032259">
    <property type="term" value="P:methylation"/>
    <property type="evidence" value="ECO:0007669"/>
    <property type="project" value="UniProtKB-KW"/>
</dbReference>
<dbReference type="AlphaFoldDB" id="A0A0U5H9D9"/>
<accession>A0A0U5H9D9</accession>
<evidence type="ECO:0000259" key="1">
    <source>
        <dbReference type="Pfam" id="PF08241"/>
    </source>
</evidence>
<keyword evidence="3" id="KW-1185">Reference proteome</keyword>
<dbReference type="GeneID" id="26660753"/>
<keyword evidence="2" id="KW-0489">Methyltransferase</keyword>
<dbReference type="PANTHER" id="PTHR43861">
    <property type="entry name" value="TRANS-ACONITATE 2-METHYLTRANSFERASE-RELATED"/>
    <property type="match status" value="1"/>
</dbReference>
<organism evidence="2 3">
    <name type="scientific">Halobacterium hubeiense</name>
    <dbReference type="NCBI Taxonomy" id="1407499"/>
    <lineage>
        <taxon>Archaea</taxon>
        <taxon>Methanobacteriati</taxon>
        <taxon>Methanobacteriota</taxon>
        <taxon>Stenosarchaea group</taxon>
        <taxon>Halobacteria</taxon>
        <taxon>Halobacteriales</taxon>
        <taxon>Halobacteriaceae</taxon>
        <taxon>Halobacterium</taxon>
    </lineage>
</organism>
<feature type="domain" description="Methyltransferase type 11" evidence="1">
    <location>
        <begin position="43"/>
        <end position="134"/>
    </location>
</feature>
<dbReference type="InterPro" id="IPR013216">
    <property type="entry name" value="Methyltransf_11"/>
</dbReference>
<dbReference type="SUPFAM" id="SSF53335">
    <property type="entry name" value="S-adenosyl-L-methionine-dependent methyltransferases"/>
    <property type="match status" value="1"/>
</dbReference>
<geneLocation type="plasmid" evidence="3">
    <name>pSTJ002</name>
</geneLocation>
<dbReference type="EMBL" id="LN831304">
    <property type="protein sequence ID" value="CQH64666.1"/>
    <property type="molecule type" value="Genomic_DNA"/>
</dbReference>
<evidence type="ECO:0000313" key="3">
    <source>
        <dbReference type="Proteomes" id="UP000066737"/>
    </source>
</evidence>
<reference evidence="3" key="1">
    <citation type="journal article" date="2016" name="Environ. Microbiol.">
        <title>The complete genome of a viable archaeum isolated from 123-million-year-old rock salt.</title>
        <authorList>
            <person name="Jaakkola S.T."/>
            <person name="Pfeiffer F."/>
            <person name="Ravantti J.J."/>
            <person name="Guo Q."/>
            <person name="Liu Y."/>
            <person name="Chen X."/>
            <person name="Ma H."/>
            <person name="Yang C."/>
            <person name="Oksanen H.M."/>
            <person name="Bamford D.H."/>
        </authorList>
    </citation>
    <scope>NUCLEOTIDE SEQUENCE</scope>
    <source>
        <strain evidence="3">JI20-1</strain>
        <plasmid evidence="3">Plasmid pSTJ002</plasmid>
    </source>
</reference>
<dbReference type="GO" id="GO:0008757">
    <property type="term" value="F:S-adenosylmethionine-dependent methyltransferase activity"/>
    <property type="evidence" value="ECO:0007669"/>
    <property type="project" value="InterPro"/>
</dbReference>
<dbReference type="OrthoDB" id="302307at2157"/>
<evidence type="ECO:0000313" key="2">
    <source>
        <dbReference type="EMBL" id="CQH64666.1"/>
    </source>
</evidence>
<dbReference type="Pfam" id="PF08241">
    <property type="entry name" value="Methyltransf_11"/>
    <property type="match status" value="1"/>
</dbReference>
<sequence length="186" mass="20735">MGHHTFDADRADKLEEAQRRYRFLSAEELLWALSPDRDETVADLGSGTGFYTDDVAPTVDHVYAVDIQDAMHDYYREKGVPENVDLVTSGVDDLPLDTDSLDAAFSTMTYHEFATEQALSEISRVLTSQGTFVIVDWTSSGSGNHGPPVDERFSAAEVANVLRQHGFDIEFQAERPETFLLIGRTE</sequence>
<protein>
    <submittedName>
        <fullName evidence="2">Probable S-adenosylmethionine-dependent methyltransferase</fullName>
        <ecNumber evidence="2">2.1.1.-</ecNumber>
    </submittedName>
</protein>
<dbReference type="InterPro" id="IPR029063">
    <property type="entry name" value="SAM-dependent_MTases_sf"/>
</dbReference>
<dbReference type="Gene3D" id="3.40.50.150">
    <property type="entry name" value="Vaccinia Virus protein VP39"/>
    <property type="match status" value="1"/>
</dbReference>
<dbReference type="CDD" id="cd02440">
    <property type="entry name" value="AdoMet_MTases"/>
    <property type="match status" value="1"/>
</dbReference>
<dbReference type="Proteomes" id="UP000066737">
    <property type="component" value="Plasmid pSTJ002"/>
</dbReference>
<name>A0A0U5H9D9_9EURY</name>